<comment type="caution">
    <text evidence="2">The sequence shown here is derived from an EMBL/GenBank/DDBJ whole genome shotgun (WGS) entry which is preliminary data.</text>
</comment>
<evidence type="ECO:0000313" key="3">
    <source>
        <dbReference type="Proteomes" id="UP000245998"/>
    </source>
</evidence>
<evidence type="ECO:0008006" key="4">
    <source>
        <dbReference type="Google" id="ProtNLM"/>
    </source>
</evidence>
<proteinExistence type="predicted"/>
<gene>
    <name evidence="2" type="ORF">DCC39_16080</name>
</gene>
<accession>A0A2U1JS93</accession>
<feature type="transmembrane region" description="Helical" evidence="1">
    <location>
        <begin position="6"/>
        <end position="29"/>
    </location>
</feature>
<dbReference type="OrthoDB" id="2456740at2"/>
<sequence length="93" mass="10469">MTCSIVSLLFFLFGYLIWKKKMLFLIAGYDEETFVGDKEKLAKMTGIFSIFIGVITFVLPFGLETIGSISGIVYTVIILISTIIFVIKINMKN</sequence>
<reference evidence="2 3" key="1">
    <citation type="submission" date="2018-04" db="EMBL/GenBank/DDBJ databases">
        <title>Camelliibacillus theae gen. nov., sp. nov., isolated from Pu'er tea.</title>
        <authorList>
            <person name="Niu L."/>
        </authorList>
    </citation>
    <scope>NUCLEOTIDE SEQUENCE [LARGE SCALE GENOMIC DNA]</scope>
    <source>
        <strain evidence="2 3">T8</strain>
    </source>
</reference>
<feature type="transmembrane region" description="Helical" evidence="1">
    <location>
        <begin position="41"/>
        <end position="63"/>
    </location>
</feature>
<dbReference type="Proteomes" id="UP000245998">
    <property type="component" value="Unassembled WGS sequence"/>
</dbReference>
<dbReference type="EMBL" id="QCZG01000046">
    <property type="protein sequence ID" value="PWA07814.1"/>
    <property type="molecule type" value="Genomic_DNA"/>
</dbReference>
<dbReference type="Pfam" id="PF12650">
    <property type="entry name" value="DUF3784"/>
    <property type="match status" value="1"/>
</dbReference>
<keyword evidence="3" id="KW-1185">Reference proteome</keyword>
<organism evidence="2 3">
    <name type="scientific">Pueribacillus theae</name>
    <dbReference type="NCBI Taxonomy" id="2171751"/>
    <lineage>
        <taxon>Bacteria</taxon>
        <taxon>Bacillati</taxon>
        <taxon>Bacillota</taxon>
        <taxon>Bacilli</taxon>
        <taxon>Bacillales</taxon>
        <taxon>Bacillaceae</taxon>
        <taxon>Pueribacillus</taxon>
    </lineage>
</organism>
<dbReference type="AlphaFoldDB" id="A0A2U1JS93"/>
<keyword evidence="1" id="KW-0472">Membrane</keyword>
<feature type="transmembrane region" description="Helical" evidence="1">
    <location>
        <begin position="69"/>
        <end position="87"/>
    </location>
</feature>
<evidence type="ECO:0000313" key="2">
    <source>
        <dbReference type="EMBL" id="PWA07814.1"/>
    </source>
</evidence>
<protein>
    <recommendedName>
        <fullName evidence="4">DUF3784 domain-containing protein</fullName>
    </recommendedName>
</protein>
<keyword evidence="1" id="KW-1133">Transmembrane helix</keyword>
<keyword evidence="1" id="KW-0812">Transmembrane</keyword>
<name>A0A2U1JS93_9BACI</name>
<evidence type="ECO:0000256" key="1">
    <source>
        <dbReference type="SAM" id="Phobius"/>
    </source>
</evidence>
<dbReference type="InterPro" id="IPR017259">
    <property type="entry name" value="UCP037672"/>
</dbReference>